<proteinExistence type="predicted"/>
<sequence length="76" mass="8170">MDGVGGMIEIHELIIEARIGTPGTRSVPVTALGTAASPIPPREAAPCEARWVDAIVRQVIERLRDEWRSDVHGGSV</sequence>
<dbReference type="EMBL" id="FR687359">
    <property type="protein sequence ID" value="CBW73551.1"/>
    <property type="molecule type" value="Genomic_DNA"/>
</dbReference>
<dbReference type="AlphaFoldDB" id="E5AT07"/>
<dbReference type="HOGENOM" id="CLU_2647621_0_0_4"/>
<accession>E5AT07</accession>
<protein>
    <submittedName>
        <fullName evidence="1">Uncharacterized protein</fullName>
    </submittedName>
</protein>
<evidence type="ECO:0000313" key="2">
    <source>
        <dbReference type="Proteomes" id="UP000007437"/>
    </source>
</evidence>
<dbReference type="Proteomes" id="UP000007437">
    <property type="component" value="Chromosome"/>
</dbReference>
<gene>
    <name evidence="1" type="ordered locus">RBRH_02914</name>
</gene>
<reference evidence="1 2" key="1">
    <citation type="journal article" date="2011" name="J. Bacteriol.">
        <title>Complete genome sequence of Burkholderia rhizoxinica, an endosymbiont of Rhizopus microsporus.</title>
        <authorList>
            <person name="Lackner G."/>
            <person name="Moebius N."/>
            <person name="Partida-Martinez L."/>
            <person name="Hertweck C."/>
        </authorList>
    </citation>
    <scope>NUCLEOTIDE SEQUENCE [LARGE SCALE GENOMIC DNA]</scope>
    <source>
        <strain evidence="2">DSM 19002 / CIP 109453 / HKI 454</strain>
    </source>
</reference>
<name>E5AT07_MYCRK</name>
<dbReference type="KEGG" id="brh:RBRH_02914"/>
<evidence type="ECO:0000313" key="1">
    <source>
        <dbReference type="EMBL" id="CBW73551.1"/>
    </source>
</evidence>
<organism evidence="1 2">
    <name type="scientific">Mycetohabitans rhizoxinica (strain DSM 19002 / CIP 109453 / HKI 454)</name>
    <name type="common">Paraburkholderia rhizoxinica</name>
    <dbReference type="NCBI Taxonomy" id="882378"/>
    <lineage>
        <taxon>Bacteria</taxon>
        <taxon>Pseudomonadati</taxon>
        <taxon>Pseudomonadota</taxon>
        <taxon>Betaproteobacteria</taxon>
        <taxon>Burkholderiales</taxon>
        <taxon>Burkholderiaceae</taxon>
        <taxon>Mycetohabitans</taxon>
    </lineage>
</organism>
<dbReference type="STRING" id="882378.RBRH_02914"/>